<feature type="domain" description="DUF4326" evidence="1">
    <location>
        <begin position="3"/>
        <end position="85"/>
    </location>
</feature>
<reference evidence="2" key="1">
    <citation type="submission" date="2018-05" db="EMBL/GenBank/DDBJ databases">
        <authorList>
            <person name="Lanie J.A."/>
            <person name="Ng W.-L."/>
            <person name="Kazmierczak K.M."/>
            <person name="Andrzejewski T.M."/>
            <person name="Davidsen T.M."/>
            <person name="Wayne K.J."/>
            <person name="Tettelin H."/>
            <person name="Glass J.I."/>
            <person name="Rusch D."/>
            <person name="Podicherti R."/>
            <person name="Tsui H.-C.T."/>
            <person name="Winkler M.E."/>
        </authorList>
    </citation>
    <scope>NUCLEOTIDE SEQUENCE</scope>
</reference>
<protein>
    <recommendedName>
        <fullName evidence="1">DUF4326 domain-containing protein</fullName>
    </recommendedName>
</protein>
<accession>A0A381WRQ8</accession>
<evidence type="ECO:0000259" key="1">
    <source>
        <dbReference type="Pfam" id="PF14216"/>
    </source>
</evidence>
<dbReference type="InterPro" id="IPR025475">
    <property type="entry name" value="DUF4326"/>
</dbReference>
<dbReference type="AlphaFoldDB" id="A0A381WRQ8"/>
<dbReference type="EMBL" id="UINC01012512">
    <property type="protein sequence ID" value="SVA54607.1"/>
    <property type="molecule type" value="Genomic_DNA"/>
</dbReference>
<name>A0A381WRQ8_9ZZZZ</name>
<organism evidence="2">
    <name type="scientific">marine metagenome</name>
    <dbReference type="NCBI Taxonomy" id="408172"/>
    <lineage>
        <taxon>unclassified sequences</taxon>
        <taxon>metagenomes</taxon>
        <taxon>ecological metagenomes</taxon>
    </lineage>
</organism>
<sequence>VHNQVDEYDVYIGRAVPEHGIDDSKWGNPFVMVNESDTERERVINAYREWVVAQPELMGSLEELRSQRLGCWCAPKPCHGDVLVELLDCQDNPDDAPAGPDLRVT</sequence>
<proteinExistence type="predicted"/>
<feature type="non-terminal residue" evidence="2">
    <location>
        <position position="1"/>
    </location>
</feature>
<dbReference type="Pfam" id="PF14216">
    <property type="entry name" value="DUF4326"/>
    <property type="match status" value="1"/>
</dbReference>
<gene>
    <name evidence="2" type="ORF">METZ01_LOCUS107461</name>
</gene>
<evidence type="ECO:0000313" key="2">
    <source>
        <dbReference type="EMBL" id="SVA54607.1"/>
    </source>
</evidence>